<feature type="compositionally biased region" description="Polar residues" evidence="4">
    <location>
        <begin position="1071"/>
        <end position="1091"/>
    </location>
</feature>
<gene>
    <name evidence="6" type="ORF">CAC42_3435</name>
</gene>
<evidence type="ECO:0000256" key="4">
    <source>
        <dbReference type="SAM" id="MobiDB-lite"/>
    </source>
</evidence>
<dbReference type="GO" id="GO:0005634">
    <property type="term" value="C:nucleus"/>
    <property type="evidence" value="ECO:0007669"/>
    <property type="project" value="UniProtKB-SubCell"/>
</dbReference>
<feature type="compositionally biased region" description="Acidic residues" evidence="4">
    <location>
        <begin position="449"/>
        <end position="464"/>
    </location>
</feature>
<comment type="subcellular location">
    <subcellularLocation>
        <location evidence="1">Nucleus</location>
    </subcellularLocation>
</comment>
<reference evidence="6 7" key="1">
    <citation type="submission" date="2017-06" db="EMBL/GenBank/DDBJ databases">
        <title>Draft genome sequence of a variant of Elsinoe murrayae.</title>
        <authorList>
            <person name="Cheng Q."/>
        </authorList>
    </citation>
    <scope>NUCLEOTIDE SEQUENCE [LARGE SCALE GENOMIC DNA]</scope>
    <source>
        <strain evidence="6 7">CQ-2017a</strain>
    </source>
</reference>
<dbReference type="InterPro" id="IPR041297">
    <property type="entry name" value="Crb2_Tudor"/>
</dbReference>
<dbReference type="STRING" id="2082308.A0A2K1R1D5"/>
<feature type="compositionally biased region" description="Acidic residues" evidence="4">
    <location>
        <begin position="408"/>
        <end position="418"/>
    </location>
</feature>
<evidence type="ECO:0000313" key="7">
    <source>
        <dbReference type="Proteomes" id="UP000243797"/>
    </source>
</evidence>
<name>A0A2K1R1D5_9PEZI</name>
<dbReference type="PROSITE" id="PS50172">
    <property type="entry name" value="BRCT"/>
    <property type="match status" value="1"/>
</dbReference>
<dbReference type="GO" id="GO:0000077">
    <property type="term" value="P:DNA damage checkpoint signaling"/>
    <property type="evidence" value="ECO:0007669"/>
    <property type="project" value="TreeGrafter"/>
</dbReference>
<dbReference type="Proteomes" id="UP000243797">
    <property type="component" value="Unassembled WGS sequence"/>
</dbReference>
<dbReference type="GO" id="GO:0042393">
    <property type="term" value="F:histone binding"/>
    <property type="evidence" value="ECO:0007669"/>
    <property type="project" value="TreeGrafter"/>
</dbReference>
<feature type="region of interest" description="Disordered" evidence="4">
    <location>
        <begin position="562"/>
        <end position="597"/>
    </location>
</feature>
<dbReference type="OrthoDB" id="129353at2759"/>
<accession>A0A2K1R1D5</accession>
<sequence>MASIEDSLESQHYNRIQAFMQYNDESRLLPANTYLRPANNSQYLATPSKPSTLHGTRQAQVASTSAPDMGGLMAEQPPRQHPDLMRAKSFAGFDNAASFAGDTQPIPSQVYRDYQIFNNVQERSELGPAEVAIGGREDHEAATQIDVTPARAGMVDFGNLWKSQTQHTVVDNVPLVDIHSIHESVEDDVSPGIPSSLHRDHYLKTPAIAGFKRNRNGDTISPTTASKTPGSALSDIFGNMPAKRLMTATQIFDNTQAMTSPAADLTRSDPVETRPSPNFQHAQPASPSVHGLSSPTKVGLERLSRGMAGPRDYYNPMNESQKRREAALLQQKEQPIPVSSKVTFDDDSQISTPGKHTAMASQNKGHAFSDARVKRSGFARSYSDVLPSTRAARLTKSPEALTGSASEEVIEVPDDDDASSVGDESAYEYDEFGETVVPSQRRSQSQNQIDDEDMVVSDREDADMEVAGSPEPEPEPGARGARDHSPTKANDAIPARVDSSQNTSSANPAYAVIANSQSASMQDNNTGPPRPIEPSSLSSYVPGSQLPLASSQWRPLLEGPLDISKFSSLPQPPVSSSPVPAEGEEKSPDLPSSPPLLVPRELSDAVAIANVDTEGNDGDRDANYQHHAAQPLVTRCDNAGENIGETSAALRLRSLSPEGNKAAVVGNAQKVAVEKFDSTKTSIFDTAATHISTSQPQSSSRSRRMVSESPRKIGGARRLGDIANDPTPPDSIGEIDISIGMNIMNQDDENFLDAMKSPVKPTRPGKLKTVYRRRAASKMTDGTPVEVSDPVEAVAPAETDARKQVVMVEPKTGGNQQADVASPILPAKKRRKTGRAQGNANTVELPEASALPASHERSDVLVLGPRRENESNRADHKESISVSSDMPTPVETKPDTIARAAEARTESAEQADSSKLAAHNHTRVLAYFKGQFNAYYPATCLSTTGIGSSTKYSVRFDEGTVTTLDCHHVCAFDLRLGDVVKLDLPNLRTHLYTIEGFDPPSELSQETLLPDSHRQSYIQVKVKSGSSIRKPVPTLATSDPAETITVHSSAIKITPTMWPKFSARTYVHPQSAESSRNGTPVQTISIPTTPQSRARRQTFNSGNLPLAIPSPFPSVMTRNVFSNMAFAISYSSSLTSDAARDHTSTQIMSSGGFVLQSGLHELFDVTVCSPTLANAGEPASDQAPLKLKSQYSSLGFVALIADSHSRTQKYVQALALSLPTLHHRWITDSLRASRALPWGPYLLPAGDSSFLGAVRSRSLIPYDPTTSSLTHRVDSREKLLDGSGVLLLGDESALSKSKVKGTDRRDVYAFLSLALGAGKVGFVDNTDIASGLLGRGEAGWKWLHCAKERVGFVAKVLRGEKVSALDGIKGRGKKRKRGEEGEEGMSVVLEGGIRVVGDEFVIQSLILGMLVEG</sequence>
<dbReference type="EMBL" id="NKHZ01000012">
    <property type="protein sequence ID" value="PNS21097.1"/>
    <property type="molecule type" value="Genomic_DNA"/>
</dbReference>
<dbReference type="PANTHER" id="PTHR15321:SF3">
    <property type="entry name" value="TP53-BINDING PROTEIN 1"/>
    <property type="match status" value="1"/>
</dbReference>
<feature type="region of interest" description="Disordered" evidence="4">
    <location>
        <begin position="1070"/>
        <end position="1091"/>
    </location>
</feature>
<dbReference type="Gene3D" id="2.30.30.140">
    <property type="match status" value="1"/>
</dbReference>
<evidence type="ECO:0000313" key="6">
    <source>
        <dbReference type="EMBL" id="PNS21097.1"/>
    </source>
</evidence>
<comment type="caution">
    <text evidence="6">The sequence shown here is derived from an EMBL/GenBank/DDBJ whole genome shotgun (WGS) entry which is preliminary data.</text>
</comment>
<feature type="compositionally biased region" description="Polar residues" evidence="4">
    <location>
        <begin position="275"/>
        <end position="296"/>
    </location>
</feature>
<feature type="compositionally biased region" description="Polar residues" evidence="4">
    <location>
        <begin position="535"/>
        <end position="546"/>
    </location>
</feature>
<feature type="region of interest" description="Disordered" evidence="4">
    <location>
        <begin position="690"/>
        <end position="730"/>
    </location>
</feature>
<feature type="region of interest" description="Disordered" evidence="4">
    <location>
        <begin position="809"/>
        <end position="892"/>
    </location>
</feature>
<dbReference type="InterPro" id="IPR047249">
    <property type="entry name" value="BRCT_p53bp1-like_rpt1"/>
</dbReference>
<feature type="compositionally biased region" description="Polar residues" evidence="4">
    <location>
        <begin position="437"/>
        <end position="448"/>
    </location>
</feature>
<protein>
    <submittedName>
        <fullName evidence="6">DNA repair protein crb2</fullName>
    </submittedName>
</protein>
<keyword evidence="7" id="KW-1185">Reference proteome</keyword>
<feature type="compositionally biased region" description="Polar residues" evidence="4">
    <location>
        <begin position="498"/>
        <end position="507"/>
    </location>
</feature>
<dbReference type="Gene3D" id="3.40.50.10190">
    <property type="entry name" value="BRCT domain"/>
    <property type="match status" value="1"/>
</dbReference>
<dbReference type="InterPro" id="IPR001357">
    <property type="entry name" value="BRCT_dom"/>
</dbReference>
<dbReference type="InParanoid" id="A0A2K1R1D5"/>
<proteinExistence type="predicted"/>
<evidence type="ECO:0000256" key="2">
    <source>
        <dbReference type="ARBA" id="ARBA00022763"/>
    </source>
</evidence>
<feature type="region of interest" description="Disordered" evidence="4">
    <location>
        <begin position="339"/>
        <end position="368"/>
    </location>
</feature>
<dbReference type="CDD" id="cd17745">
    <property type="entry name" value="BRCT_p53bp1_rpt1"/>
    <property type="match status" value="1"/>
</dbReference>
<feature type="domain" description="BRCT" evidence="5">
    <location>
        <begin position="1116"/>
        <end position="1243"/>
    </location>
</feature>
<feature type="compositionally biased region" description="Polar residues" evidence="4">
    <location>
        <begin position="514"/>
        <end position="527"/>
    </location>
</feature>
<dbReference type="InterPro" id="IPR047252">
    <property type="entry name" value="TP53BP1-like"/>
</dbReference>
<feature type="region of interest" description="Disordered" evidence="4">
    <location>
        <begin position="213"/>
        <end position="232"/>
    </location>
</feature>
<dbReference type="SUPFAM" id="SSF52113">
    <property type="entry name" value="BRCT domain"/>
    <property type="match status" value="1"/>
</dbReference>
<organism evidence="6 7">
    <name type="scientific">Sphaceloma murrayae</name>
    <dbReference type="NCBI Taxonomy" id="2082308"/>
    <lineage>
        <taxon>Eukaryota</taxon>
        <taxon>Fungi</taxon>
        <taxon>Dikarya</taxon>
        <taxon>Ascomycota</taxon>
        <taxon>Pezizomycotina</taxon>
        <taxon>Dothideomycetes</taxon>
        <taxon>Dothideomycetidae</taxon>
        <taxon>Myriangiales</taxon>
        <taxon>Elsinoaceae</taxon>
        <taxon>Sphaceloma</taxon>
    </lineage>
</organism>
<dbReference type="PANTHER" id="PTHR15321">
    <property type="entry name" value="TUMOR SUPPRESSOR P53-BINDING PROTEIN 1"/>
    <property type="match status" value="1"/>
</dbReference>
<dbReference type="Pfam" id="PF18115">
    <property type="entry name" value="Tudor_3"/>
    <property type="match status" value="1"/>
</dbReference>
<evidence type="ECO:0000256" key="3">
    <source>
        <dbReference type="ARBA" id="ARBA00023242"/>
    </source>
</evidence>
<evidence type="ECO:0000259" key="5">
    <source>
        <dbReference type="PROSITE" id="PS50172"/>
    </source>
</evidence>
<dbReference type="InterPro" id="IPR036420">
    <property type="entry name" value="BRCT_dom_sf"/>
</dbReference>
<dbReference type="GO" id="GO:0045944">
    <property type="term" value="P:positive regulation of transcription by RNA polymerase II"/>
    <property type="evidence" value="ECO:0007669"/>
    <property type="project" value="TreeGrafter"/>
</dbReference>
<keyword evidence="2" id="KW-0227">DNA damage</keyword>
<keyword evidence="3" id="KW-0539">Nucleus</keyword>
<evidence type="ECO:0000256" key="1">
    <source>
        <dbReference type="ARBA" id="ARBA00004123"/>
    </source>
</evidence>
<feature type="compositionally biased region" description="Basic and acidic residues" evidence="4">
    <location>
        <begin position="854"/>
        <end position="879"/>
    </location>
</feature>
<feature type="compositionally biased region" description="Polar residues" evidence="4">
    <location>
        <begin position="217"/>
        <end position="231"/>
    </location>
</feature>
<feature type="region of interest" description="Disordered" evidence="4">
    <location>
        <begin position="257"/>
        <end position="296"/>
    </location>
</feature>
<feature type="region of interest" description="Disordered" evidence="4">
    <location>
        <begin position="396"/>
        <end position="546"/>
    </location>
</feature>
<feature type="compositionally biased region" description="Polar residues" evidence="4">
    <location>
        <begin position="349"/>
        <end position="364"/>
    </location>
</feature>